<reference evidence="2" key="1">
    <citation type="submission" date="2023-03" db="EMBL/GenBank/DDBJ databases">
        <title>Electrophorus voltai genome.</title>
        <authorList>
            <person name="Bian C."/>
        </authorList>
    </citation>
    <scope>NUCLEOTIDE SEQUENCE</scope>
    <source>
        <strain evidence="2">CB-2022</strain>
        <tissue evidence="2">Muscle</tissue>
    </source>
</reference>
<protein>
    <submittedName>
        <fullName evidence="2">Uncharacterized protein</fullName>
    </submittedName>
</protein>
<evidence type="ECO:0000313" key="2">
    <source>
        <dbReference type="EMBL" id="KAK1790969.1"/>
    </source>
</evidence>
<comment type="caution">
    <text evidence="2">The sequence shown here is derived from an EMBL/GenBank/DDBJ whole genome shotgun (WGS) entry which is preliminary data.</text>
</comment>
<sequence length="82" mass="9223">MEECVCEVILQNRQPRARMQMNMAFLSILVSTLIALLIFASSAESNTMYAETWYSECSPALQQGTSLIIHIVKSCQIVLDHT</sequence>
<evidence type="ECO:0000256" key="1">
    <source>
        <dbReference type="SAM" id="Phobius"/>
    </source>
</evidence>
<evidence type="ECO:0000313" key="3">
    <source>
        <dbReference type="Proteomes" id="UP001239994"/>
    </source>
</evidence>
<keyword evidence="1" id="KW-0472">Membrane</keyword>
<accession>A0AAD9DSD4</accession>
<dbReference type="EMBL" id="JAROKS010000021">
    <property type="protein sequence ID" value="KAK1790969.1"/>
    <property type="molecule type" value="Genomic_DNA"/>
</dbReference>
<feature type="transmembrane region" description="Helical" evidence="1">
    <location>
        <begin position="23"/>
        <end position="43"/>
    </location>
</feature>
<dbReference type="AlphaFoldDB" id="A0AAD9DSD4"/>
<proteinExistence type="predicted"/>
<organism evidence="2 3">
    <name type="scientific">Electrophorus voltai</name>
    <dbReference type="NCBI Taxonomy" id="2609070"/>
    <lineage>
        <taxon>Eukaryota</taxon>
        <taxon>Metazoa</taxon>
        <taxon>Chordata</taxon>
        <taxon>Craniata</taxon>
        <taxon>Vertebrata</taxon>
        <taxon>Euteleostomi</taxon>
        <taxon>Actinopterygii</taxon>
        <taxon>Neopterygii</taxon>
        <taxon>Teleostei</taxon>
        <taxon>Ostariophysi</taxon>
        <taxon>Gymnotiformes</taxon>
        <taxon>Gymnotoidei</taxon>
        <taxon>Gymnotidae</taxon>
        <taxon>Electrophorus</taxon>
    </lineage>
</organism>
<keyword evidence="1" id="KW-0812">Transmembrane</keyword>
<name>A0AAD9DSD4_9TELE</name>
<keyword evidence="1" id="KW-1133">Transmembrane helix</keyword>
<dbReference type="Proteomes" id="UP001239994">
    <property type="component" value="Unassembled WGS sequence"/>
</dbReference>
<keyword evidence="3" id="KW-1185">Reference proteome</keyword>
<gene>
    <name evidence="2" type="ORF">P4O66_014800</name>
</gene>